<evidence type="ECO:0000313" key="2">
    <source>
        <dbReference type="EMBL" id="KAK6354083.1"/>
    </source>
</evidence>
<keyword evidence="3" id="KW-1185">Reference proteome</keyword>
<comment type="caution">
    <text evidence="2">The sequence shown here is derived from an EMBL/GenBank/DDBJ whole genome shotgun (WGS) entry which is preliminary data.</text>
</comment>
<evidence type="ECO:0000313" key="3">
    <source>
        <dbReference type="Proteomes" id="UP001373714"/>
    </source>
</evidence>
<evidence type="ECO:0000256" key="1">
    <source>
        <dbReference type="SAM" id="MobiDB-lite"/>
    </source>
</evidence>
<gene>
    <name evidence="2" type="ORF">TWF730_008501</name>
</gene>
<protein>
    <submittedName>
        <fullName evidence="2">Uncharacterized protein</fullName>
    </submittedName>
</protein>
<dbReference type="EMBL" id="JAVHNS010000005">
    <property type="protein sequence ID" value="KAK6354083.1"/>
    <property type="molecule type" value="Genomic_DNA"/>
</dbReference>
<organism evidence="2 3">
    <name type="scientific">Orbilia blumenaviensis</name>
    <dbReference type="NCBI Taxonomy" id="1796055"/>
    <lineage>
        <taxon>Eukaryota</taxon>
        <taxon>Fungi</taxon>
        <taxon>Dikarya</taxon>
        <taxon>Ascomycota</taxon>
        <taxon>Pezizomycotina</taxon>
        <taxon>Orbiliomycetes</taxon>
        <taxon>Orbiliales</taxon>
        <taxon>Orbiliaceae</taxon>
        <taxon>Orbilia</taxon>
    </lineage>
</organism>
<feature type="region of interest" description="Disordered" evidence="1">
    <location>
        <begin position="334"/>
        <end position="355"/>
    </location>
</feature>
<dbReference type="Proteomes" id="UP001373714">
    <property type="component" value="Unassembled WGS sequence"/>
</dbReference>
<reference evidence="2 3" key="1">
    <citation type="submission" date="2019-10" db="EMBL/GenBank/DDBJ databases">
        <authorList>
            <person name="Palmer J.M."/>
        </authorList>
    </citation>
    <scope>NUCLEOTIDE SEQUENCE [LARGE SCALE GENOMIC DNA]</scope>
    <source>
        <strain evidence="2 3">TWF730</strain>
    </source>
</reference>
<name>A0AAV9V459_9PEZI</name>
<feature type="region of interest" description="Disordered" evidence="1">
    <location>
        <begin position="49"/>
        <end position="99"/>
    </location>
</feature>
<proteinExistence type="predicted"/>
<accession>A0AAV9V459</accession>
<dbReference type="AlphaFoldDB" id="A0AAV9V459"/>
<sequence length="379" mass="42028">MSGNKPTGNKPATGAPSGNFIIGCAGLGDTPMYIEDTVSNRFKFGGILPVSPESRSQGLPTDVPSPEQSEDDVNASMLPSSPPTSPIRSPIQAGSESAGASNWYCPEKWPEHKVKEQETRASRLLGDNNRIKATLEYYCAHDLQHHSKWVRILVDHIILFAEARGQELNTAVAYHVSQSRASKYRQKLEASILESETKRAVEEEAGANKKGSLRGKSKIARTDDASISKGTHPLSKKGSARKSIPAEMMPDDSSSDDQNFKLIGPDDFLKTLKLPKQAEEQYFESFRQLRDVIFRSLRAPGTPYDPLFFVCQSDDAEDTDSTQVVPFDGQREDLPIQRHPMEPSENLENHKMDQDCDRMDVDVSKIPGYLNSDEKCTVQ</sequence>
<dbReference type="PROSITE" id="PS51257">
    <property type="entry name" value="PROKAR_LIPOPROTEIN"/>
    <property type="match status" value="1"/>
</dbReference>
<feature type="region of interest" description="Disordered" evidence="1">
    <location>
        <begin position="195"/>
        <end position="258"/>
    </location>
</feature>